<dbReference type="Proteomes" id="UP000602510">
    <property type="component" value="Unassembled WGS sequence"/>
</dbReference>
<evidence type="ECO:0000313" key="1">
    <source>
        <dbReference type="EMBL" id="KAF4029983.1"/>
    </source>
</evidence>
<reference evidence="1" key="1">
    <citation type="submission" date="2020-04" db="EMBL/GenBank/DDBJ databases">
        <title>Hybrid Assembly of Korean Phytophthora infestans isolates.</title>
        <authorList>
            <person name="Prokchorchik M."/>
            <person name="Lee Y."/>
            <person name="Seo J."/>
            <person name="Cho J.-H."/>
            <person name="Park Y.-E."/>
            <person name="Jang D.-C."/>
            <person name="Im J.-S."/>
            <person name="Choi J.-G."/>
            <person name="Park H.-J."/>
            <person name="Lee G.-B."/>
            <person name="Lee Y.-G."/>
            <person name="Hong S.-Y."/>
            <person name="Cho K."/>
            <person name="Sohn K.H."/>
        </authorList>
    </citation>
    <scope>NUCLEOTIDE SEQUENCE</scope>
    <source>
        <strain evidence="1">KR_1_A1</strain>
    </source>
</reference>
<name>A0A833SHZ5_PHYIN</name>
<evidence type="ECO:0000313" key="2">
    <source>
        <dbReference type="Proteomes" id="UP000602510"/>
    </source>
</evidence>
<comment type="caution">
    <text evidence="1">The sequence shown here is derived from an EMBL/GenBank/DDBJ whole genome shotgun (WGS) entry which is preliminary data.</text>
</comment>
<protein>
    <submittedName>
        <fullName evidence="1">Uncharacterized protein</fullName>
    </submittedName>
</protein>
<dbReference type="EMBL" id="WSZM01000726">
    <property type="protein sequence ID" value="KAF4029983.1"/>
    <property type="molecule type" value="Genomic_DNA"/>
</dbReference>
<gene>
    <name evidence="1" type="ORF">GN244_ATG18248</name>
</gene>
<accession>A0A833SHZ5</accession>
<sequence>MLARMGSYFAVKVDGYSPCEPLYISTASKNVLFSSEKGIYRPSATVHTVPRQTSMIALSAGSKRVCSAVYIKDPVYAALGDEQPAKRDFGTIEMVDDLEFMIV</sequence>
<proteinExistence type="predicted"/>
<keyword evidence="2" id="KW-1185">Reference proteome</keyword>
<dbReference type="AlphaFoldDB" id="A0A833SHZ5"/>
<organism evidence="1 2">
    <name type="scientific">Phytophthora infestans</name>
    <name type="common">Potato late blight agent</name>
    <name type="synonym">Botrytis infestans</name>
    <dbReference type="NCBI Taxonomy" id="4787"/>
    <lineage>
        <taxon>Eukaryota</taxon>
        <taxon>Sar</taxon>
        <taxon>Stramenopiles</taxon>
        <taxon>Oomycota</taxon>
        <taxon>Peronosporomycetes</taxon>
        <taxon>Peronosporales</taxon>
        <taxon>Peronosporaceae</taxon>
        <taxon>Phytophthora</taxon>
    </lineage>
</organism>